<name>A0A7Z0BTR6_9SPHN</name>
<keyword evidence="1" id="KW-1133">Transmembrane helix</keyword>
<reference evidence="2 3" key="1">
    <citation type="submission" date="2020-07" db="EMBL/GenBank/DDBJ databases">
        <title>Genomic Encyclopedia of Type Strains, Phase IV (KMG-IV): sequencing the most valuable type-strain genomes for metagenomic binning, comparative biology and taxonomic classification.</title>
        <authorList>
            <person name="Goeker M."/>
        </authorList>
    </citation>
    <scope>NUCLEOTIDE SEQUENCE [LARGE SCALE GENOMIC DNA]</scope>
    <source>
        <strain evidence="2 3">DSM 29043</strain>
    </source>
</reference>
<feature type="transmembrane region" description="Helical" evidence="1">
    <location>
        <begin position="352"/>
        <end position="371"/>
    </location>
</feature>
<gene>
    <name evidence="2" type="ORF">FHS75_000688</name>
</gene>
<proteinExistence type="predicted"/>
<dbReference type="EMBL" id="JACBZF010000001">
    <property type="protein sequence ID" value="NYH94383.1"/>
    <property type="molecule type" value="Genomic_DNA"/>
</dbReference>
<feature type="transmembrane region" description="Helical" evidence="1">
    <location>
        <begin position="128"/>
        <end position="147"/>
    </location>
</feature>
<feature type="transmembrane region" description="Helical" evidence="1">
    <location>
        <begin position="232"/>
        <end position="258"/>
    </location>
</feature>
<sequence>MTAAAQDIAVDRQSGFDLGAAVSRAFASRAAQFALFLLASLATRVAMFGDTNYHSDELLYFTIGQRMHEGLLPYVDMWDRKGPGLFLTYAGIAAFSSAVVAYQFAAALFAATTAFVVNMIAERSAGRVGAILAGLLYLAMLPLFGGGGGQAPVFYNLFVALSALGVMSGIGDLREGRIPPRVWLSMASAGFAITFKLTAAVEGVFLGCFVLWQLSRAVSPAALFRSGFRLAAAGAAPMVLFALFYAGIGHFAEFWHALVTSNLDKAYDADNDAAARLRALAIIASPALLPAIARLALLRNAPYRPFLAGWLAAAFVGFALVPNYIDHYALPLMLPLAVMAAPALEWRRAGPVFAIFVIVFAWMVGPTHDFAKHRESRAAMARIVDEIRARDAAPRLFVYQGPNYLNTLAGSHPPSPLTFPAHLFHRPENDVSHLDTGEETDRILDWRPSVVIKAAEFPEGALNLETSRKVNAYVEGCRLWFTREVIDYYSRYDVQIYGDCAKGRD</sequence>
<feature type="transmembrane region" description="Helical" evidence="1">
    <location>
        <begin position="86"/>
        <end position="116"/>
    </location>
</feature>
<accession>A0A7Z0BTR6</accession>
<organism evidence="2 3">
    <name type="scientific">Novosphingobium marinum</name>
    <dbReference type="NCBI Taxonomy" id="1514948"/>
    <lineage>
        <taxon>Bacteria</taxon>
        <taxon>Pseudomonadati</taxon>
        <taxon>Pseudomonadota</taxon>
        <taxon>Alphaproteobacteria</taxon>
        <taxon>Sphingomonadales</taxon>
        <taxon>Sphingomonadaceae</taxon>
        <taxon>Novosphingobium</taxon>
    </lineage>
</organism>
<dbReference type="RefSeq" id="WP_179406308.1">
    <property type="nucleotide sequence ID" value="NZ_BMGF01000001.1"/>
</dbReference>
<keyword evidence="1" id="KW-0472">Membrane</keyword>
<protein>
    <recommendedName>
        <fullName evidence="4">Glycosyltransferase RgtA/B/C/D-like domain-containing protein</fullName>
    </recommendedName>
</protein>
<keyword evidence="1" id="KW-0812">Transmembrane</keyword>
<dbReference type="AlphaFoldDB" id="A0A7Z0BTR6"/>
<evidence type="ECO:0000313" key="3">
    <source>
        <dbReference type="Proteomes" id="UP000522081"/>
    </source>
</evidence>
<evidence type="ECO:0008006" key="4">
    <source>
        <dbReference type="Google" id="ProtNLM"/>
    </source>
</evidence>
<dbReference type="Proteomes" id="UP000522081">
    <property type="component" value="Unassembled WGS sequence"/>
</dbReference>
<evidence type="ECO:0000256" key="1">
    <source>
        <dbReference type="SAM" id="Phobius"/>
    </source>
</evidence>
<feature type="transmembrane region" description="Helical" evidence="1">
    <location>
        <begin position="182"/>
        <end position="212"/>
    </location>
</feature>
<feature type="transmembrane region" description="Helical" evidence="1">
    <location>
        <begin position="153"/>
        <end position="170"/>
    </location>
</feature>
<feature type="transmembrane region" description="Helical" evidence="1">
    <location>
        <begin position="303"/>
        <end position="321"/>
    </location>
</feature>
<feature type="transmembrane region" description="Helical" evidence="1">
    <location>
        <begin position="279"/>
        <end position="297"/>
    </location>
</feature>
<keyword evidence="3" id="KW-1185">Reference proteome</keyword>
<evidence type="ECO:0000313" key="2">
    <source>
        <dbReference type="EMBL" id="NYH94383.1"/>
    </source>
</evidence>
<comment type="caution">
    <text evidence="2">The sequence shown here is derived from an EMBL/GenBank/DDBJ whole genome shotgun (WGS) entry which is preliminary data.</text>
</comment>